<proteinExistence type="predicted"/>
<dbReference type="CDD" id="cd15482">
    <property type="entry name" value="Sialidase_non-viral"/>
    <property type="match status" value="1"/>
</dbReference>
<dbReference type="Gene3D" id="2.120.10.10">
    <property type="match status" value="1"/>
</dbReference>
<evidence type="ECO:0000313" key="3">
    <source>
        <dbReference type="EMBL" id="WZN45371.1"/>
    </source>
</evidence>
<feature type="domain" description="Sialidase" evidence="2">
    <location>
        <begin position="53"/>
        <end position="328"/>
    </location>
</feature>
<dbReference type="EMBL" id="CP150096">
    <property type="protein sequence ID" value="WZN45371.1"/>
    <property type="molecule type" value="Genomic_DNA"/>
</dbReference>
<keyword evidence="4" id="KW-1185">Reference proteome</keyword>
<dbReference type="Proteomes" id="UP001449657">
    <property type="component" value="Chromosome"/>
</dbReference>
<feature type="chain" id="PRO_5045663992" evidence="1">
    <location>
        <begin position="19"/>
        <end position="350"/>
    </location>
</feature>
<organism evidence="3 4">
    <name type="scientific">Chitinophaga caseinilytica</name>
    <dbReference type="NCBI Taxonomy" id="2267521"/>
    <lineage>
        <taxon>Bacteria</taxon>
        <taxon>Pseudomonadati</taxon>
        <taxon>Bacteroidota</taxon>
        <taxon>Chitinophagia</taxon>
        <taxon>Chitinophagales</taxon>
        <taxon>Chitinophagaceae</taxon>
        <taxon>Chitinophaga</taxon>
    </lineage>
</organism>
<evidence type="ECO:0000313" key="4">
    <source>
        <dbReference type="Proteomes" id="UP001449657"/>
    </source>
</evidence>
<sequence>MFRSLLALSLLACSAARAQEKELVPQMHTRIFIMENPPVPEVHASTIVELDKGRLMAAWFGGTEEGKKDVGIWTSIYQHGEWSQPKELVNGVVDASTRYPSWNPVLFRTKAGKLFLYYKVGPNPREWWGMMMSSSNNGKTWSAPQRLPDGMLGPIKNKPFQLENGDILYPTSTESVDKNIWKIHLEKSDKNGGNWSRIEIPNDTFQAIQPSILRYPHDSLQLLCRSKNDHVVQSWSADNGKTWSPVTATKLPNPNSGTDALTLDNGYKLIVYNPAVRGGNWSAGRAKLYVAISRDGINWKDAAVLENGDKGEFSYPAVIQGKDGLIHITYTADRKNIRYCMMRIAPLTAE</sequence>
<evidence type="ECO:0000256" key="1">
    <source>
        <dbReference type="SAM" id="SignalP"/>
    </source>
</evidence>
<gene>
    <name evidence="3" type="ORF">WJU22_20955</name>
</gene>
<dbReference type="Pfam" id="PF13088">
    <property type="entry name" value="BNR_2"/>
    <property type="match status" value="1"/>
</dbReference>
<protein>
    <submittedName>
        <fullName evidence="3">Sialidase family protein</fullName>
    </submittedName>
</protein>
<dbReference type="InterPro" id="IPR036278">
    <property type="entry name" value="Sialidase_sf"/>
</dbReference>
<feature type="signal peptide" evidence="1">
    <location>
        <begin position="1"/>
        <end position="18"/>
    </location>
</feature>
<dbReference type="RefSeq" id="WP_341840123.1">
    <property type="nucleotide sequence ID" value="NZ_CP149792.1"/>
</dbReference>
<dbReference type="PANTHER" id="PTHR43752:SF2">
    <property type="entry name" value="BNR_ASP-BOX REPEAT FAMILY PROTEIN"/>
    <property type="match status" value="1"/>
</dbReference>
<name>A0ABZ2Z3X6_9BACT</name>
<dbReference type="PANTHER" id="PTHR43752">
    <property type="entry name" value="BNR/ASP-BOX REPEAT FAMILY PROTEIN"/>
    <property type="match status" value="1"/>
</dbReference>
<dbReference type="InterPro" id="IPR011040">
    <property type="entry name" value="Sialidase"/>
</dbReference>
<reference evidence="3 4" key="1">
    <citation type="submission" date="2024-03" db="EMBL/GenBank/DDBJ databases">
        <title>Chitinophaga caseinilytica sp. nov., a casein hydrolysing bacterium isolated from forest soil.</title>
        <authorList>
            <person name="Lee D.S."/>
            <person name="Han D.M."/>
            <person name="Baek J.H."/>
            <person name="Choi D.G."/>
            <person name="Jeon J.H."/>
            <person name="Jeon C.O."/>
        </authorList>
    </citation>
    <scope>NUCLEOTIDE SEQUENCE [LARGE SCALE GENOMIC DNA]</scope>
    <source>
        <strain evidence="3 4">KACC 19118</strain>
    </source>
</reference>
<evidence type="ECO:0000259" key="2">
    <source>
        <dbReference type="Pfam" id="PF13088"/>
    </source>
</evidence>
<keyword evidence="1" id="KW-0732">Signal</keyword>
<accession>A0ABZ2Z3X6</accession>
<dbReference type="SUPFAM" id="SSF50939">
    <property type="entry name" value="Sialidases"/>
    <property type="match status" value="1"/>
</dbReference>